<sequence length="263" mass="27625">MPNSSRPSGSSQGERPRRGATRSGSGTSTSASGRARPRQASLAGSPSGIRRQAGRRKGRPNLWPRRIITGTGLLLVVGLILWAVFNAVAWVFSDSDESVVQSGAQSGAVEDSDSPRMTADGILYPNDAVRIPECTSEMLALNSTTGSIHVGQALTASLSVATQANTACSTRADLFGLVITSGDEVYYDSRQCEGGEGSAPLLLSPTASWTGELTWDGRRHRGCAPVDSDGDGATDLAQPGTYKVRVMYGDQNTSSEHVIEVLP</sequence>
<feature type="region of interest" description="Disordered" evidence="1">
    <location>
        <begin position="1"/>
        <end position="58"/>
    </location>
</feature>
<evidence type="ECO:0000313" key="3">
    <source>
        <dbReference type="EMBL" id="RRC95795.1"/>
    </source>
</evidence>
<comment type="caution">
    <text evidence="3">The sequence shown here is derived from an EMBL/GenBank/DDBJ whole genome shotgun (WGS) entry which is preliminary data.</text>
</comment>
<dbReference type="AlphaFoldDB" id="A0A3P1SGD1"/>
<feature type="compositionally biased region" description="Polar residues" evidence="1">
    <location>
        <begin position="1"/>
        <end position="13"/>
    </location>
</feature>
<reference evidence="3 4" key="1">
    <citation type="submission" date="2018-11" db="EMBL/GenBank/DDBJ databases">
        <title>Genomes From Bacteria Associated with the Canine Oral Cavity: a Test Case for Automated Genome-Based Taxonomic Assignment.</title>
        <authorList>
            <person name="Coil D.A."/>
            <person name="Jospin G."/>
            <person name="Darling A.E."/>
            <person name="Wallis C."/>
            <person name="Davis I.J."/>
            <person name="Harris S."/>
            <person name="Eisen J.A."/>
            <person name="Holcombe L.J."/>
            <person name="O'Flynn C."/>
        </authorList>
    </citation>
    <scope>NUCLEOTIDE SEQUENCE [LARGE SCALE GENOMIC DNA]</scope>
    <source>
        <strain evidence="3 4">OH770</strain>
    </source>
</reference>
<evidence type="ECO:0000256" key="1">
    <source>
        <dbReference type="SAM" id="MobiDB-lite"/>
    </source>
</evidence>
<feature type="compositionally biased region" description="Low complexity" evidence="1">
    <location>
        <begin position="21"/>
        <end position="34"/>
    </location>
</feature>
<dbReference type="RefSeq" id="WP_124868387.1">
    <property type="nucleotide sequence ID" value="NZ_RQZF01000002.1"/>
</dbReference>
<feature type="transmembrane region" description="Helical" evidence="2">
    <location>
        <begin position="67"/>
        <end position="92"/>
    </location>
</feature>
<evidence type="ECO:0000256" key="2">
    <source>
        <dbReference type="SAM" id="Phobius"/>
    </source>
</evidence>
<protein>
    <submittedName>
        <fullName evidence="3">Uncharacterized protein</fullName>
    </submittedName>
</protein>
<evidence type="ECO:0000313" key="4">
    <source>
        <dbReference type="Proteomes" id="UP000280444"/>
    </source>
</evidence>
<dbReference type="OrthoDB" id="3260643at2"/>
<accession>A0A3P1SGD1</accession>
<dbReference type="EMBL" id="RQZF01000002">
    <property type="protein sequence ID" value="RRC95795.1"/>
    <property type="molecule type" value="Genomic_DNA"/>
</dbReference>
<gene>
    <name evidence="3" type="ORF">EII11_02675</name>
</gene>
<keyword evidence="2" id="KW-1133">Transmembrane helix</keyword>
<organism evidence="3 4">
    <name type="scientific">Schaalia canis</name>
    <dbReference type="NCBI Taxonomy" id="100469"/>
    <lineage>
        <taxon>Bacteria</taxon>
        <taxon>Bacillati</taxon>
        <taxon>Actinomycetota</taxon>
        <taxon>Actinomycetes</taxon>
        <taxon>Actinomycetales</taxon>
        <taxon>Actinomycetaceae</taxon>
        <taxon>Schaalia</taxon>
    </lineage>
</organism>
<dbReference type="Proteomes" id="UP000280444">
    <property type="component" value="Unassembled WGS sequence"/>
</dbReference>
<proteinExistence type="predicted"/>
<keyword evidence="4" id="KW-1185">Reference proteome</keyword>
<keyword evidence="2" id="KW-0812">Transmembrane</keyword>
<name>A0A3P1SGD1_9ACTO</name>
<keyword evidence="2" id="KW-0472">Membrane</keyword>